<proteinExistence type="predicted"/>
<gene>
    <name evidence="2" type="ORF">METZ01_LOCUS208773</name>
</gene>
<feature type="non-terminal residue" evidence="2">
    <location>
        <position position="57"/>
    </location>
</feature>
<organism evidence="2">
    <name type="scientific">marine metagenome</name>
    <dbReference type="NCBI Taxonomy" id="408172"/>
    <lineage>
        <taxon>unclassified sequences</taxon>
        <taxon>metagenomes</taxon>
        <taxon>ecological metagenomes</taxon>
    </lineage>
</organism>
<reference evidence="2" key="1">
    <citation type="submission" date="2018-05" db="EMBL/GenBank/DDBJ databases">
        <authorList>
            <person name="Lanie J.A."/>
            <person name="Ng W.-L."/>
            <person name="Kazmierczak K.M."/>
            <person name="Andrzejewski T.M."/>
            <person name="Davidsen T.M."/>
            <person name="Wayne K.J."/>
            <person name="Tettelin H."/>
            <person name="Glass J.I."/>
            <person name="Rusch D."/>
            <person name="Podicherti R."/>
            <person name="Tsui H.-C.T."/>
            <person name="Winkler M.E."/>
        </authorList>
    </citation>
    <scope>NUCLEOTIDE SEQUENCE</scope>
</reference>
<dbReference type="SUPFAM" id="SSF111331">
    <property type="entry name" value="NAD kinase/diacylglycerol kinase-like"/>
    <property type="match status" value="1"/>
</dbReference>
<sequence>MKKSYLIVNPHGGLKKGLSILEKVRPIFDDGGLELNILETQYAGHARDYASEIDYNG</sequence>
<dbReference type="GO" id="GO:0016301">
    <property type="term" value="F:kinase activity"/>
    <property type="evidence" value="ECO:0007669"/>
    <property type="project" value="InterPro"/>
</dbReference>
<dbReference type="InterPro" id="IPR001206">
    <property type="entry name" value="Diacylglycerol_kinase_cat_dom"/>
</dbReference>
<dbReference type="EMBL" id="UINC01047089">
    <property type="protein sequence ID" value="SVB55919.1"/>
    <property type="molecule type" value="Genomic_DNA"/>
</dbReference>
<dbReference type="Pfam" id="PF00781">
    <property type="entry name" value="DAGK_cat"/>
    <property type="match status" value="1"/>
</dbReference>
<dbReference type="Gene3D" id="3.40.50.10330">
    <property type="entry name" value="Probable inorganic polyphosphate/atp-NAD kinase, domain 1"/>
    <property type="match status" value="1"/>
</dbReference>
<dbReference type="PROSITE" id="PS50146">
    <property type="entry name" value="DAGK"/>
    <property type="match status" value="1"/>
</dbReference>
<evidence type="ECO:0000313" key="2">
    <source>
        <dbReference type="EMBL" id="SVB55919.1"/>
    </source>
</evidence>
<dbReference type="AlphaFoldDB" id="A0A382EZR3"/>
<name>A0A382EZR3_9ZZZZ</name>
<dbReference type="InterPro" id="IPR017438">
    <property type="entry name" value="ATP-NAD_kinase_N"/>
</dbReference>
<dbReference type="InterPro" id="IPR016064">
    <property type="entry name" value="NAD/diacylglycerol_kinase_sf"/>
</dbReference>
<feature type="domain" description="DAGKc" evidence="1">
    <location>
        <begin position="1"/>
        <end position="57"/>
    </location>
</feature>
<evidence type="ECO:0000259" key="1">
    <source>
        <dbReference type="PROSITE" id="PS50146"/>
    </source>
</evidence>
<accession>A0A382EZR3</accession>
<protein>
    <recommendedName>
        <fullName evidence="1">DAGKc domain-containing protein</fullName>
    </recommendedName>
</protein>